<dbReference type="EMBL" id="SODA01000008">
    <property type="protein sequence ID" value="TDW05272.1"/>
    <property type="molecule type" value="Genomic_DNA"/>
</dbReference>
<dbReference type="InterPro" id="IPR003583">
    <property type="entry name" value="Hlx-hairpin-Hlx_DNA-bd_motif"/>
</dbReference>
<dbReference type="InterPro" id="IPR051675">
    <property type="entry name" value="Endo/Exo/Phosphatase_dom_1"/>
</dbReference>
<dbReference type="SMART" id="SM00278">
    <property type="entry name" value="HhH1"/>
    <property type="match status" value="2"/>
</dbReference>
<name>A0A4R7Z4L8_9FIRM</name>
<gene>
    <name evidence="2" type="ORF">C8C77_10845</name>
</gene>
<dbReference type="Gene3D" id="1.10.150.280">
    <property type="entry name" value="AF1531-like domain"/>
    <property type="match status" value="1"/>
</dbReference>
<evidence type="ECO:0000259" key="1">
    <source>
        <dbReference type="SMART" id="SM00278"/>
    </source>
</evidence>
<proteinExistence type="predicted"/>
<dbReference type="InterPro" id="IPR019554">
    <property type="entry name" value="Soluble_ligand-bd"/>
</dbReference>
<dbReference type="InterPro" id="IPR004509">
    <property type="entry name" value="Competence_ComEA_HhH"/>
</dbReference>
<comment type="caution">
    <text evidence="2">The sequence shown here is derived from an EMBL/GenBank/DDBJ whole genome shotgun (WGS) entry which is preliminary data.</text>
</comment>
<dbReference type="GO" id="GO:0015627">
    <property type="term" value="C:type II protein secretion system complex"/>
    <property type="evidence" value="ECO:0007669"/>
    <property type="project" value="TreeGrafter"/>
</dbReference>
<dbReference type="InterPro" id="IPR010994">
    <property type="entry name" value="RuvA_2-like"/>
</dbReference>
<dbReference type="NCBIfam" id="TIGR00426">
    <property type="entry name" value="competence protein ComEA helix-hairpin-helix repeat region"/>
    <property type="match status" value="1"/>
</dbReference>
<dbReference type="SUPFAM" id="SSF47781">
    <property type="entry name" value="RuvA domain 2-like"/>
    <property type="match status" value="1"/>
</dbReference>
<feature type="domain" description="Helix-hairpin-helix DNA-binding motif class 1" evidence="1">
    <location>
        <begin position="166"/>
        <end position="185"/>
    </location>
</feature>
<dbReference type="GO" id="GO:0003677">
    <property type="term" value="F:DNA binding"/>
    <property type="evidence" value="ECO:0007669"/>
    <property type="project" value="InterPro"/>
</dbReference>
<dbReference type="GO" id="GO:0006281">
    <property type="term" value="P:DNA repair"/>
    <property type="evidence" value="ECO:0007669"/>
    <property type="project" value="InterPro"/>
</dbReference>
<dbReference type="GO" id="GO:0015628">
    <property type="term" value="P:protein secretion by the type II secretion system"/>
    <property type="evidence" value="ECO:0007669"/>
    <property type="project" value="TreeGrafter"/>
</dbReference>
<dbReference type="Pfam" id="PF10531">
    <property type="entry name" value="SLBB"/>
    <property type="match status" value="1"/>
</dbReference>
<dbReference type="PANTHER" id="PTHR21180:SF32">
    <property type="entry name" value="ENDONUCLEASE_EXONUCLEASE_PHOSPHATASE FAMILY DOMAIN-CONTAINING PROTEIN 1"/>
    <property type="match status" value="1"/>
</dbReference>
<feature type="domain" description="Helix-hairpin-helix DNA-binding motif class 1" evidence="1">
    <location>
        <begin position="196"/>
        <end position="215"/>
    </location>
</feature>
<dbReference type="OrthoDB" id="9790239at2"/>
<dbReference type="Proteomes" id="UP000294697">
    <property type="component" value="Unassembled WGS sequence"/>
</dbReference>
<reference evidence="2 3" key="1">
    <citation type="submission" date="2019-03" db="EMBL/GenBank/DDBJ databases">
        <title>Subsurface microbial communities from deep shales in Ohio and West Virginia, USA.</title>
        <authorList>
            <person name="Wrighton K."/>
        </authorList>
    </citation>
    <scope>NUCLEOTIDE SEQUENCE [LARGE SCALE GENOMIC DNA]</scope>
    <source>
        <strain evidence="2 3">MSL9.2</strain>
    </source>
</reference>
<accession>A0A4R7Z4L8</accession>
<dbReference type="Pfam" id="PF12836">
    <property type="entry name" value="HHH_3"/>
    <property type="match status" value="1"/>
</dbReference>
<dbReference type="AlphaFoldDB" id="A0A4R7Z4L8"/>
<protein>
    <submittedName>
        <fullName evidence="2">Competence protein ComEA</fullName>
    </submittedName>
</protein>
<evidence type="ECO:0000313" key="2">
    <source>
        <dbReference type="EMBL" id="TDW05272.1"/>
    </source>
</evidence>
<dbReference type="PANTHER" id="PTHR21180">
    <property type="entry name" value="ENDONUCLEASE/EXONUCLEASE/PHOSPHATASE FAMILY DOMAIN-CONTAINING PROTEIN 1"/>
    <property type="match status" value="1"/>
</dbReference>
<dbReference type="RefSeq" id="WP_111571623.1">
    <property type="nucleotide sequence ID" value="NZ_QLME01000005.1"/>
</dbReference>
<sequence length="219" mass="24225">MFKNKKVLFISVIGLLLLCLLYYNQSIQQSSALNTESNLNLLETGNTAEKTVEKENDIQIIVHLAGAVKDAGVYKLNKNDRLVDLIRAAGGLRGNADLKQINLAERLYDGQKINIPEIANNNQRISNHIQGSSGFSDSRNKESILINKYSSSSDSDLININQADQSQLENLSGIGPSKAAAIVKYREQNSYFSQKEDLLKISGIGEKTLENIEDEIVLQ</sequence>
<dbReference type="Gene3D" id="3.10.560.10">
    <property type="entry name" value="Outer membrane lipoprotein wza domain like"/>
    <property type="match status" value="1"/>
</dbReference>
<evidence type="ECO:0000313" key="3">
    <source>
        <dbReference type="Proteomes" id="UP000294697"/>
    </source>
</evidence>
<organism evidence="2 3">
    <name type="scientific">Halanaerobium saccharolyticum</name>
    <dbReference type="NCBI Taxonomy" id="43595"/>
    <lineage>
        <taxon>Bacteria</taxon>
        <taxon>Bacillati</taxon>
        <taxon>Bacillota</taxon>
        <taxon>Clostridia</taxon>
        <taxon>Halanaerobiales</taxon>
        <taxon>Halanaerobiaceae</taxon>
        <taxon>Halanaerobium</taxon>
    </lineage>
</organism>